<dbReference type="RefSeq" id="WP_003359278.1">
    <property type="nucleotide sequence ID" value="NZ_AP014696.1"/>
</dbReference>
<dbReference type="EMBL" id="CP069280">
    <property type="protein sequence ID" value="QRI52583.1"/>
    <property type="molecule type" value="Genomic_DNA"/>
</dbReference>
<gene>
    <name evidence="1" type="ORF">EXM69_20810</name>
    <name evidence="4" type="ORF">FC871_11745</name>
    <name evidence="3" type="ORF">FC964_08635</name>
    <name evidence="2" type="ORF">FCV25_06610</name>
    <name evidence="5" type="ORF">JQS73_14255</name>
</gene>
<reference evidence="6 8" key="3">
    <citation type="submission" date="2019-04" db="EMBL/GenBank/DDBJ databases">
        <title>Genome sequencing of Clostridium botulinum Groups I-IV and Clostridium butyricum.</title>
        <authorList>
            <person name="Brunt J."/>
            <person name="Van Vliet A.H.M."/>
            <person name="Stringer S.C."/>
            <person name="Carter A.T."/>
            <person name="Peck M.W."/>
        </authorList>
    </citation>
    <scope>NUCLEOTIDE SEQUENCE [LARGE SCALE GENOMIC DNA]</scope>
    <source>
        <strain evidence="4 8">Colworth BL30</strain>
        <strain evidence="3 9">IFR 15/034</strain>
        <strain evidence="2 6">IFR 18/054</strain>
    </source>
</reference>
<dbReference type="OrthoDB" id="1725471at2"/>
<protein>
    <recommendedName>
        <fullName evidence="11">Transmembrane protein</fullName>
    </recommendedName>
</protein>
<name>A0A0A2HQF2_CLOBO</name>
<organism evidence="4 8">
    <name type="scientific">Clostridium botulinum</name>
    <dbReference type="NCBI Taxonomy" id="1491"/>
    <lineage>
        <taxon>Bacteria</taxon>
        <taxon>Bacillati</taxon>
        <taxon>Bacillota</taxon>
        <taxon>Clostridia</taxon>
        <taxon>Eubacteriales</taxon>
        <taxon>Clostridiaceae</taxon>
        <taxon>Clostridium</taxon>
    </lineage>
</organism>
<dbReference type="OMA" id="GVANSCP"/>
<dbReference type="Proteomes" id="UP000663464">
    <property type="component" value="Chromosome"/>
</dbReference>
<dbReference type="EMBL" id="SWRJ01000002">
    <property type="protein sequence ID" value="NFI21446.1"/>
    <property type="molecule type" value="Genomic_DNA"/>
</dbReference>
<sequence>MSELQMMHVANVCDGYDSIDTGFVSVIGAKNSKSCTNCKNLQNGVCVKNLYDKVLTSLDQT</sequence>
<dbReference type="Proteomes" id="UP000473887">
    <property type="component" value="Unassembled WGS sequence"/>
</dbReference>
<evidence type="ECO:0000313" key="6">
    <source>
        <dbReference type="Proteomes" id="UP000472521"/>
    </source>
</evidence>
<dbReference type="Proteomes" id="UP000480039">
    <property type="component" value="Unassembled WGS sequence"/>
</dbReference>
<dbReference type="EMBL" id="SWND01000003">
    <property type="protein sequence ID" value="NFF01450.1"/>
    <property type="molecule type" value="Genomic_DNA"/>
</dbReference>
<dbReference type="EMBL" id="SGKC01000100">
    <property type="protein sequence ID" value="NEZ94301.1"/>
    <property type="molecule type" value="Genomic_DNA"/>
</dbReference>
<evidence type="ECO:0000313" key="3">
    <source>
        <dbReference type="EMBL" id="NFI21446.1"/>
    </source>
</evidence>
<evidence type="ECO:0000313" key="4">
    <source>
        <dbReference type="EMBL" id="NFJ09128.1"/>
    </source>
</evidence>
<accession>A0A0A2HQF2</accession>
<evidence type="ECO:0000313" key="2">
    <source>
        <dbReference type="EMBL" id="NFF01450.1"/>
    </source>
</evidence>
<reference evidence="1 7" key="2">
    <citation type="submission" date="2019-02" db="EMBL/GenBank/DDBJ databases">
        <title>Genome sequencing of Clostridium botulinum clinical isolates.</title>
        <authorList>
            <person name="Brunt J."/>
            <person name="Van Vliet A.H.M."/>
            <person name="Stringer S.C."/>
            <person name="Grant K.A."/>
            <person name="Carter A.C."/>
            <person name="Peck M.W."/>
        </authorList>
    </citation>
    <scope>NUCLEOTIDE SEQUENCE [LARGE SCALE GENOMIC DNA]</scope>
    <source>
        <strain evidence="1 7">H142660711</strain>
    </source>
</reference>
<reference evidence="5" key="4">
    <citation type="submission" date="2021-02" db="EMBL/GenBank/DDBJ databases">
        <authorList>
            <person name="Dover N."/>
            <person name="Barash J.R."/>
            <person name="Bell J.M."/>
            <person name="Sylvester M.D."/>
            <person name="Arnon S."/>
        </authorList>
    </citation>
    <scope>NUCLEOTIDE SEQUENCE</scope>
    <source>
        <strain evidence="5">IBCA10-7060</strain>
    </source>
</reference>
<evidence type="ECO:0000313" key="5">
    <source>
        <dbReference type="EMBL" id="QRI52583.1"/>
    </source>
</evidence>
<dbReference type="AlphaFoldDB" id="A0A0A2HQF2"/>
<dbReference type="EMBL" id="SWQE01000006">
    <property type="protein sequence ID" value="NFJ09128.1"/>
    <property type="molecule type" value="Genomic_DNA"/>
</dbReference>
<evidence type="ECO:0000313" key="8">
    <source>
        <dbReference type="Proteomes" id="UP000480039"/>
    </source>
</evidence>
<dbReference type="Proteomes" id="UP000472521">
    <property type="component" value="Unassembled WGS sequence"/>
</dbReference>
<dbReference type="Proteomes" id="UP000482543">
    <property type="component" value="Unassembled WGS sequence"/>
</dbReference>
<evidence type="ECO:0000313" key="10">
    <source>
        <dbReference type="Proteomes" id="UP000663464"/>
    </source>
</evidence>
<evidence type="ECO:0000313" key="9">
    <source>
        <dbReference type="Proteomes" id="UP000482543"/>
    </source>
</evidence>
<proteinExistence type="predicted"/>
<evidence type="ECO:0008006" key="11">
    <source>
        <dbReference type="Google" id="ProtNLM"/>
    </source>
</evidence>
<evidence type="ECO:0000313" key="7">
    <source>
        <dbReference type="Proteomes" id="UP000473887"/>
    </source>
</evidence>
<reference evidence="5 10" key="1">
    <citation type="journal article" date="2014" name="J. Infect. Dis.">
        <title>Molecular characterization of a novel botulinum neurotoxin type H gene.</title>
        <authorList>
            <person name="Dover N."/>
            <person name="Barash J.R."/>
            <person name="Hill K.K."/>
            <person name="Xie G."/>
            <person name="Arnon S.S."/>
        </authorList>
    </citation>
    <scope>NUCLEOTIDE SEQUENCE [LARGE SCALE GENOMIC DNA]</scope>
    <source>
        <strain evidence="5 10">IBCA10-7060</strain>
    </source>
</reference>
<evidence type="ECO:0000313" key="1">
    <source>
        <dbReference type="EMBL" id="NEZ94301.1"/>
    </source>
</evidence>